<keyword evidence="1" id="KW-0812">Transmembrane</keyword>
<keyword evidence="1" id="KW-1133">Transmembrane helix</keyword>
<evidence type="ECO:0000313" key="2">
    <source>
        <dbReference type="EMBL" id="CAB3360036.1"/>
    </source>
</evidence>
<dbReference type="EMBL" id="CADEPI010000002">
    <property type="protein sequence ID" value="CAB3360036.1"/>
    <property type="molecule type" value="Genomic_DNA"/>
</dbReference>
<dbReference type="AlphaFoldDB" id="A0A8S1BUL9"/>
<feature type="transmembrane region" description="Helical" evidence="1">
    <location>
        <begin position="80"/>
        <end position="104"/>
    </location>
</feature>
<sequence length="208" mass="24067">MKNVSHLILKEFVSAIKRTHHIRDTFYEYALLWHSFADGIIGHFGKCSTVATGMVMFLNLLNILIFAYEITATYSLADDLSIALFFSAMLFLSWLSPTILFMTAQVAQKQLNSDLQEAMAVVKNMHYYQEIVQRDAQRMMLNFFSRAIRFAPTVNFNGYLQLNSKTYTSLCTSILLNLIVLFQLNLKQKKISDNDFFDISKLFKLERI</sequence>
<feature type="transmembrane region" description="Helical" evidence="1">
    <location>
        <begin position="50"/>
        <end position="68"/>
    </location>
</feature>
<comment type="caution">
    <text evidence="2">The sequence shown here is derived from an EMBL/GenBank/DDBJ whole genome shotgun (WGS) entry which is preliminary data.</text>
</comment>
<reference evidence="2 3" key="1">
    <citation type="submission" date="2020-04" db="EMBL/GenBank/DDBJ databases">
        <authorList>
            <person name="Alioto T."/>
            <person name="Alioto T."/>
            <person name="Gomez Garrido J."/>
        </authorList>
    </citation>
    <scope>NUCLEOTIDE SEQUENCE [LARGE SCALE GENOMIC DNA]</scope>
</reference>
<name>A0A8S1BUL9_9INSE</name>
<organism evidence="2 3">
    <name type="scientific">Cloeon dipterum</name>
    <dbReference type="NCBI Taxonomy" id="197152"/>
    <lineage>
        <taxon>Eukaryota</taxon>
        <taxon>Metazoa</taxon>
        <taxon>Ecdysozoa</taxon>
        <taxon>Arthropoda</taxon>
        <taxon>Hexapoda</taxon>
        <taxon>Insecta</taxon>
        <taxon>Pterygota</taxon>
        <taxon>Palaeoptera</taxon>
        <taxon>Ephemeroptera</taxon>
        <taxon>Pisciforma</taxon>
        <taxon>Baetidae</taxon>
        <taxon>Cloeon</taxon>
    </lineage>
</organism>
<evidence type="ECO:0000256" key="1">
    <source>
        <dbReference type="SAM" id="Phobius"/>
    </source>
</evidence>
<accession>A0A8S1BUL9</accession>
<keyword evidence="1" id="KW-0472">Membrane</keyword>
<protein>
    <submittedName>
        <fullName evidence="2">Uncharacterized protein</fullName>
    </submittedName>
</protein>
<dbReference type="Proteomes" id="UP000494165">
    <property type="component" value="Unassembled WGS sequence"/>
</dbReference>
<evidence type="ECO:0000313" key="3">
    <source>
        <dbReference type="Proteomes" id="UP000494165"/>
    </source>
</evidence>
<gene>
    <name evidence="2" type="ORF">CLODIP_2_CD07933</name>
</gene>
<keyword evidence="3" id="KW-1185">Reference proteome</keyword>
<proteinExistence type="predicted"/>